<dbReference type="Pfam" id="PF09611">
    <property type="entry name" value="Cas_Csy1"/>
    <property type="match status" value="1"/>
</dbReference>
<sequence>SIDFQRNKFKSVLTLKQTEDVFDVKLLYEDYENKCIQIAEKFEARKWITDASKNASSVNFATHVIKLTHSKIDSSSFYDKIDSQSLKFLTTSSLKETKVDGAVSGNQYAPVYQFLELELNGNKMSSVFADEENEILKPFTNSHEELKQWNKGFRKSLAADGVSSHSLAKQVFFPIEEDELQYHLLCPVKSSSLAQSIYEKTFDDEQKNIKKSQDKNKYSKSTSALFWNKATISVTASNHSNASQLNGKRGGKLILYSCAPPDWQSQLKLPIHSVSFLYSVHLQKSSRTTLDYLRDFLIRHQRLGLSIKDPKNLKWLDKWTGEIIDEVLGYAANIQNLQPGWSSTDDIKLKLEHQYFLDPYRNNDVFQTARKASDWHTVICKDFAQWLNRLLIGKDKQFTPQREHRRLWMAFMDQPLRDYIQTIEQNFKAQAREQS</sequence>
<feature type="non-terminal residue" evidence="1">
    <location>
        <position position="1"/>
    </location>
</feature>
<dbReference type="EMBL" id="JANIBK010000145">
    <property type="protein sequence ID" value="MCQ8130304.1"/>
    <property type="molecule type" value="Genomic_DNA"/>
</dbReference>
<proteinExistence type="predicted"/>
<gene>
    <name evidence="1" type="primary">csy1</name>
    <name evidence="1" type="ORF">NP596_17730</name>
</gene>
<keyword evidence="2" id="KW-1185">Reference proteome</keyword>
<evidence type="ECO:0000313" key="2">
    <source>
        <dbReference type="Proteomes" id="UP001524586"/>
    </source>
</evidence>
<reference evidence="1 2" key="1">
    <citation type="submission" date="2022-07" db="EMBL/GenBank/DDBJ databases">
        <title>Methylomonas rivi sp. nov., Methylomonas rosea sp. nov., Methylomonas aureus sp. nov. and Methylomonas subterranea sp. nov., four novel methanotrophs isolated from a freshwater creek and the deep terrestrial subsurface.</title>
        <authorList>
            <person name="Abin C."/>
            <person name="Sankaranarayanan K."/>
            <person name="Garner C."/>
            <person name="Sindelar R."/>
            <person name="Kotary K."/>
            <person name="Garner R."/>
            <person name="Barclay S."/>
            <person name="Lawson P."/>
            <person name="Krumholz L."/>
        </authorList>
    </citation>
    <scope>NUCLEOTIDE SEQUENCE [LARGE SCALE GENOMIC DNA]</scope>
    <source>
        <strain evidence="1 2">WSC-6</strain>
    </source>
</reference>
<evidence type="ECO:0000313" key="1">
    <source>
        <dbReference type="EMBL" id="MCQ8130304.1"/>
    </source>
</evidence>
<comment type="caution">
    <text evidence="1">The sequence shown here is derived from an EMBL/GenBank/DDBJ whole genome shotgun (WGS) entry which is preliminary data.</text>
</comment>
<dbReference type="Proteomes" id="UP001524586">
    <property type="component" value="Unassembled WGS sequence"/>
</dbReference>
<protein>
    <submittedName>
        <fullName evidence="1">Type I-F CRISPR-associated protein Csy1</fullName>
    </submittedName>
</protein>
<accession>A0ABT1U8W1</accession>
<dbReference type="InterPro" id="IPR013397">
    <property type="entry name" value="CRISPR-assoc_prot_Csy1"/>
</dbReference>
<organism evidence="1 2">
    <name type="scientific">Methylomonas rivi</name>
    <dbReference type="NCBI Taxonomy" id="2952226"/>
    <lineage>
        <taxon>Bacteria</taxon>
        <taxon>Pseudomonadati</taxon>
        <taxon>Pseudomonadota</taxon>
        <taxon>Gammaproteobacteria</taxon>
        <taxon>Methylococcales</taxon>
        <taxon>Methylococcaceae</taxon>
        <taxon>Methylomonas</taxon>
    </lineage>
</organism>
<dbReference type="NCBIfam" id="TIGR02564">
    <property type="entry name" value="cas_Csy1"/>
    <property type="match status" value="1"/>
</dbReference>
<name>A0ABT1U8W1_9GAMM</name>
<dbReference type="RefSeq" id="WP_256616729.1">
    <property type="nucleotide sequence ID" value="NZ_JANIBK010000145.1"/>
</dbReference>